<evidence type="ECO:0000313" key="2">
    <source>
        <dbReference type="EMBL" id="QDQ98510.1"/>
    </source>
</evidence>
<protein>
    <recommendedName>
        <fullName evidence="1">DUF6802 domain-containing protein</fullName>
    </recommendedName>
</protein>
<dbReference type="Proteomes" id="UP000317344">
    <property type="component" value="Chromosome"/>
</dbReference>
<dbReference type="OrthoDB" id="3371160at2"/>
<dbReference type="InterPro" id="IPR028994">
    <property type="entry name" value="Integrin_alpha_N"/>
</dbReference>
<dbReference type="RefSeq" id="WP_143909915.1">
    <property type="nucleotide sequence ID" value="NZ_CP041765.1"/>
</dbReference>
<keyword evidence="3" id="KW-1185">Reference proteome</keyword>
<organism evidence="2 3">
    <name type="scientific">Tomitella fengzijianii</name>
    <dbReference type="NCBI Taxonomy" id="2597660"/>
    <lineage>
        <taxon>Bacteria</taxon>
        <taxon>Bacillati</taxon>
        <taxon>Actinomycetota</taxon>
        <taxon>Actinomycetes</taxon>
        <taxon>Mycobacteriales</taxon>
        <taxon>Tomitella</taxon>
    </lineage>
</organism>
<reference evidence="2 3" key="1">
    <citation type="submission" date="2019-07" db="EMBL/GenBank/DDBJ databases">
        <title>Tomitella cavernea sp. nov., an actinomycete isolated from soil.</title>
        <authorList>
            <person name="Cheng J."/>
        </authorList>
    </citation>
    <scope>NUCLEOTIDE SEQUENCE [LARGE SCALE GENOMIC DNA]</scope>
    <source>
        <strain evidence="2 3">HY188</strain>
    </source>
</reference>
<reference evidence="2 3" key="2">
    <citation type="submission" date="2019-07" db="EMBL/GenBank/DDBJ databases">
        <authorList>
            <person name="Huang Y."/>
        </authorList>
    </citation>
    <scope>NUCLEOTIDE SEQUENCE [LARGE SCALE GENOMIC DNA]</scope>
    <source>
        <strain evidence="2 3">HY188</strain>
    </source>
</reference>
<feature type="domain" description="DUF6802" evidence="1">
    <location>
        <begin position="57"/>
        <end position="119"/>
    </location>
</feature>
<evidence type="ECO:0000313" key="3">
    <source>
        <dbReference type="Proteomes" id="UP000317344"/>
    </source>
</evidence>
<accession>A0A516X645</accession>
<dbReference type="InterPro" id="IPR046543">
    <property type="entry name" value="DUF6802"/>
</dbReference>
<sequence length="121" mass="12987">MWLGNELPEDGLEGGEEFAAVHSGADGVSTWPASEGGAAGPGDVLEYEPLPFDTITAVDMDGDGVLETMIVHDGEQITVSYDLDGDGDTDYETVFDSEGHAVSWQDQQDPDGTWHWRRVSG</sequence>
<dbReference type="SUPFAM" id="SSF69318">
    <property type="entry name" value="Integrin alpha N-terminal domain"/>
    <property type="match status" value="1"/>
</dbReference>
<dbReference type="AlphaFoldDB" id="A0A516X645"/>
<gene>
    <name evidence="2" type="ORF">FO059_15765</name>
</gene>
<dbReference type="Pfam" id="PF20615">
    <property type="entry name" value="DUF6802"/>
    <property type="match status" value="1"/>
</dbReference>
<evidence type="ECO:0000259" key="1">
    <source>
        <dbReference type="Pfam" id="PF20615"/>
    </source>
</evidence>
<proteinExistence type="predicted"/>
<name>A0A516X645_9ACTN</name>
<dbReference type="EMBL" id="CP041765">
    <property type="protein sequence ID" value="QDQ98510.1"/>
    <property type="molecule type" value="Genomic_DNA"/>
</dbReference>
<dbReference type="KEGG" id="toy:FO059_15765"/>